<dbReference type="RefSeq" id="WP_132872882.1">
    <property type="nucleotide sequence ID" value="NZ_SMGG01000003.1"/>
</dbReference>
<dbReference type="OrthoDB" id="49105at2"/>
<gene>
    <name evidence="1" type="ORF">C8D98_1203</name>
</gene>
<name>A0A4R1KH23_9BACT</name>
<protein>
    <recommendedName>
        <fullName evidence="3">DUF5610 domain-containing protein</fullName>
    </recommendedName>
</protein>
<dbReference type="Proteomes" id="UP000294614">
    <property type="component" value="Unassembled WGS sequence"/>
</dbReference>
<reference evidence="1 2" key="1">
    <citation type="submission" date="2019-03" db="EMBL/GenBank/DDBJ databases">
        <title>Genomic Encyclopedia of Type Strains, Phase IV (KMG-IV): sequencing the most valuable type-strain genomes for metagenomic binning, comparative biology and taxonomic classification.</title>
        <authorList>
            <person name="Goeker M."/>
        </authorList>
    </citation>
    <scope>NUCLEOTIDE SEQUENCE [LARGE SCALE GENOMIC DNA]</scope>
    <source>
        <strain evidence="1 2">DSM 24984</strain>
    </source>
</reference>
<dbReference type="AlphaFoldDB" id="A0A4R1KH23"/>
<evidence type="ECO:0000313" key="1">
    <source>
        <dbReference type="EMBL" id="TCK62669.1"/>
    </source>
</evidence>
<comment type="caution">
    <text evidence="1">The sequence shown here is derived from an EMBL/GenBank/DDBJ whole genome shotgun (WGS) entry which is preliminary data.</text>
</comment>
<dbReference type="EMBL" id="SMGG01000003">
    <property type="protein sequence ID" value="TCK62669.1"/>
    <property type="molecule type" value="Genomic_DNA"/>
</dbReference>
<sequence length="199" mass="22244">MYININVKSAELQYSAKQSGSNGSRTASNVSVNYDSIEIKTGNDQSAYSGRSALSPVEEHLYRSASNLMDIISRRTADNLKDQSFQYSASIRVLSVSIEISGEPTQDVAKKAEEMLGEDGYYGVEKTSDRLFELARKLSGNDIEKLKEAKDAITKGYESVKGLFGENTPDITHQTYDRTMEKMDGYIEYLNRQPEKSYA</sequence>
<accession>A0A4R1KH23</accession>
<evidence type="ECO:0008006" key="3">
    <source>
        <dbReference type="Google" id="ProtNLM"/>
    </source>
</evidence>
<proteinExistence type="predicted"/>
<evidence type="ECO:0000313" key="2">
    <source>
        <dbReference type="Proteomes" id="UP000294614"/>
    </source>
</evidence>
<organism evidence="1 2">
    <name type="scientific">Seleniivibrio woodruffii</name>
    <dbReference type="NCBI Taxonomy" id="1078050"/>
    <lineage>
        <taxon>Bacteria</taxon>
        <taxon>Pseudomonadati</taxon>
        <taxon>Deferribacterota</taxon>
        <taxon>Deferribacteres</taxon>
        <taxon>Deferribacterales</taxon>
        <taxon>Geovibrionaceae</taxon>
        <taxon>Seleniivibrio</taxon>
    </lineage>
</organism>
<keyword evidence="2" id="KW-1185">Reference proteome</keyword>